<evidence type="ECO:0000259" key="15">
    <source>
        <dbReference type="PROSITE" id="PS50880"/>
    </source>
</evidence>
<keyword evidence="3 12" id="KW-0808">Transferase</keyword>
<dbReference type="Pfam" id="PF13155">
    <property type="entry name" value="Toprim_2"/>
    <property type="match status" value="1"/>
</dbReference>
<dbReference type="PROSITE" id="PS50880">
    <property type="entry name" value="TOPRIM"/>
    <property type="match status" value="1"/>
</dbReference>
<evidence type="ECO:0000256" key="13">
    <source>
        <dbReference type="PIRNR" id="PIRNR002811"/>
    </source>
</evidence>
<dbReference type="GO" id="GO:0008270">
    <property type="term" value="F:zinc ion binding"/>
    <property type="evidence" value="ECO:0007669"/>
    <property type="project" value="UniProtKB-UniRule"/>
</dbReference>
<dbReference type="Gene3D" id="3.90.980.10">
    <property type="entry name" value="DNA primase, catalytic core, N-terminal domain"/>
    <property type="match status" value="1"/>
</dbReference>
<comment type="catalytic activity">
    <reaction evidence="12">
        <text>ssDNA + n NTP = ssDNA/pppN(pN)n-1 hybrid + (n-1) diphosphate.</text>
        <dbReference type="EC" id="2.7.7.101"/>
    </reaction>
</comment>
<dbReference type="RefSeq" id="WP_108896983.1">
    <property type="nucleotide sequence ID" value="NZ_LT993738.1"/>
</dbReference>
<sequence length="591" mass="67745">MYTEDSLDNLRHSIDIVEVLSEHIHLKRVGATYKACCPFHTEKTPSFIVNPTGAHYHCFGCGAHGDAIAFLMQHLGYSFTESVLILAKKFQVDLVLQPKDSGFTPPSQGFKEELRQINREAETFFRYCLYHLPEGRHALQYLYQRGFSPDTIDRFHLGYGPEQSLFVQAMQERKISQEQLDTAGFFGNKWFLFSRRIVFPVYDALGHTIGFSSRRFLENSHGGKYVNTPETALFKKSRILFGLNFSRRRIVKEKKVILVEGQADCLQMIDFGFNCTVAAQGTAFTEEHAKELGKLGVLKIFLLFDGDEAGNKAALRVGDLCQTAGMSVFVSKLPEGHDPDSFLMQRGSSALMNLLEQSEDYLTFLISEKISSYSKFGPREKALVVEETIRQIKRWGSPVLIYEHLRQLASLMTIPEDMVLLLANPEGKITTKQISTKQKVPKIDPDTVIETDVLRCMLFSGSNRKILYTAQYYLVSGDFKHSECQQLFAFMISYYEQYQKNVPIDEALRLLSDSVILQLLTKRRLNTEVLDTVFVQALQKMADRKWKEHCQPLSYSHDVQNKKLEILEDYVQLRKDRRRIILLDPEKTVLS</sequence>
<dbReference type="AlphaFoldDB" id="A0A2R8FC99"/>
<keyword evidence="8 12" id="KW-0862">Zinc</keyword>
<evidence type="ECO:0000256" key="7">
    <source>
        <dbReference type="ARBA" id="ARBA00022771"/>
    </source>
</evidence>
<evidence type="ECO:0000256" key="5">
    <source>
        <dbReference type="ARBA" id="ARBA00022705"/>
    </source>
</evidence>
<evidence type="ECO:0000256" key="14">
    <source>
        <dbReference type="PIRSR" id="PIRSR002811-1"/>
    </source>
</evidence>
<dbReference type="InterPro" id="IPR037068">
    <property type="entry name" value="DNA_primase_core_N_sf"/>
</dbReference>
<evidence type="ECO:0000256" key="10">
    <source>
        <dbReference type="ARBA" id="ARBA00023125"/>
    </source>
</evidence>
<comment type="function">
    <text evidence="12 13">RNA polymerase that catalyzes the synthesis of short RNA molecules used as primers for DNA polymerase during DNA replication.</text>
</comment>
<keyword evidence="17" id="KW-1185">Reference proteome</keyword>
<name>A0A2R8FC99_9CHLA</name>
<feature type="zinc finger region" description="CHC2-type" evidence="12 14">
    <location>
        <begin position="37"/>
        <end position="61"/>
    </location>
</feature>
<evidence type="ECO:0000313" key="16">
    <source>
        <dbReference type="EMBL" id="SPN74050.1"/>
    </source>
</evidence>
<comment type="cofactor">
    <cofactor evidence="12 13 14">
        <name>Zn(2+)</name>
        <dbReference type="ChEBI" id="CHEBI:29105"/>
    </cofactor>
    <text evidence="12 13 14">Binds 1 zinc ion per monomer.</text>
</comment>
<dbReference type="GO" id="GO:0003899">
    <property type="term" value="F:DNA-directed RNA polymerase activity"/>
    <property type="evidence" value="ECO:0007669"/>
    <property type="project" value="UniProtKB-UniRule"/>
</dbReference>
<dbReference type="GO" id="GO:0006269">
    <property type="term" value="P:DNA replication, synthesis of primer"/>
    <property type="evidence" value="ECO:0007669"/>
    <property type="project" value="UniProtKB-UniRule"/>
</dbReference>
<dbReference type="Gene3D" id="3.40.1360.10">
    <property type="match status" value="1"/>
</dbReference>
<gene>
    <name evidence="12 16" type="primary">dnaG</name>
    <name evidence="16" type="ORF">C10C_0913</name>
</gene>
<dbReference type="InterPro" id="IPR002694">
    <property type="entry name" value="Znf_CHC2"/>
</dbReference>
<accession>A0A2R8FC99</accession>
<dbReference type="PANTHER" id="PTHR30313:SF2">
    <property type="entry name" value="DNA PRIMASE"/>
    <property type="match status" value="1"/>
</dbReference>
<evidence type="ECO:0000256" key="9">
    <source>
        <dbReference type="ARBA" id="ARBA00022842"/>
    </source>
</evidence>
<dbReference type="Pfam" id="PF01807">
    <property type="entry name" value="Zn_ribbon_DnaG"/>
    <property type="match status" value="1"/>
</dbReference>
<keyword evidence="4 12" id="KW-0548">Nucleotidyltransferase</keyword>
<dbReference type="FunFam" id="3.90.580.10:FF:000001">
    <property type="entry name" value="DNA primase"/>
    <property type="match status" value="1"/>
</dbReference>
<dbReference type="HAMAP" id="MF_00974">
    <property type="entry name" value="DNA_primase_DnaG"/>
    <property type="match status" value="1"/>
</dbReference>
<dbReference type="SUPFAM" id="SSF56731">
    <property type="entry name" value="DNA primase core"/>
    <property type="match status" value="1"/>
</dbReference>
<dbReference type="GO" id="GO:1990077">
    <property type="term" value="C:primosome complex"/>
    <property type="evidence" value="ECO:0007669"/>
    <property type="project" value="UniProtKB-KW"/>
</dbReference>
<dbReference type="OrthoDB" id="9803773at2"/>
<dbReference type="InterPro" id="IPR006295">
    <property type="entry name" value="DNA_primase_DnaG"/>
</dbReference>
<keyword evidence="10 12" id="KW-0238">DNA-binding</keyword>
<dbReference type="NCBIfam" id="TIGR01391">
    <property type="entry name" value="dnaG"/>
    <property type="match status" value="1"/>
</dbReference>
<keyword evidence="9" id="KW-0460">Magnesium</keyword>
<dbReference type="SMART" id="SM00493">
    <property type="entry name" value="TOPRIM"/>
    <property type="match status" value="1"/>
</dbReference>
<keyword evidence="6 12" id="KW-0479">Metal-binding</keyword>
<dbReference type="InterPro" id="IPR036977">
    <property type="entry name" value="DNA_primase_Znf_CHC2"/>
</dbReference>
<keyword evidence="7 12" id="KW-0863">Zinc-finger</keyword>
<organism evidence="16 17">
    <name type="scientific">Chlamydia serpentis</name>
    <dbReference type="NCBI Taxonomy" id="1967782"/>
    <lineage>
        <taxon>Bacteria</taxon>
        <taxon>Pseudomonadati</taxon>
        <taxon>Chlamydiota</taxon>
        <taxon>Chlamydiia</taxon>
        <taxon>Chlamydiales</taxon>
        <taxon>Chlamydiaceae</taxon>
        <taxon>Chlamydia/Chlamydophila group</taxon>
        <taxon>Chlamydia</taxon>
    </lineage>
</organism>
<evidence type="ECO:0000256" key="11">
    <source>
        <dbReference type="ARBA" id="ARBA00023163"/>
    </source>
</evidence>
<dbReference type="SMART" id="SM00400">
    <property type="entry name" value="ZnF_CHCC"/>
    <property type="match status" value="1"/>
</dbReference>
<keyword evidence="11 12" id="KW-0804">Transcription</keyword>
<feature type="domain" description="Toprim" evidence="15">
    <location>
        <begin position="254"/>
        <end position="336"/>
    </location>
</feature>
<dbReference type="Gene3D" id="3.90.580.10">
    <property type="entry name" value="Zinc finger, CHC2-type domain"/>
    <property type="match status" value="1"/>
</dbReference>
<dbReference type="GO" id="GO:0000428">
    <property type="term" value="C:DNA-directed RNA polymerase complex"/>
    <property type="evidence" value="ECO:0007669"/>
    <property type="project" value="UniProtKB-KW"/>
</dbReference>
<evidence type="ECO:0000256" key="3">
    <source>
        <dbReference type="ARBA" id="ARBA00022679"/>
    </source>
</evidence>
<dbReference type="EC" id="2.7.7.101" evidence="12"/>
<keyword evidence="5 12" id="KW-0235">DNA replication</keyword>
<proteinExistence type="inferred from homology"/>
<evidence type="ECO:0000256" key="12">
    <source>
        <dbReference type="HAMAP-Rule" id="MF_00974"/>
    </source>
</evidence>
<evidence type="ECO:0000256" key="8">
    <source>
        <dbReference type="ARBA" id="ARBA00022833"/>
    </source>
</evidence>
<dbReference type="InterPro" id="IPR006171">
    <property type="entry name" value="TOPRIM_dom"/>
</dbReference>
<dbReference type="KEGG" id="csee:C10C_0913"/>
<comment type="similarity">
    <text evidence="12 13">Belongs to the DnaG primase family.</text>
</comment>
<dbReference type="InterPro" id="IPR034151">
    <property type="entry name" value="TOPRIM_DnaG_bac"/>
</dbReference>
<comment type="subunit">
    <text evidence="12">Monomer. Interacts with DnaB.</text>
</comment>
<dbReference type="PANTHER" id="PTHR30313">
    <property type="entry name" value="DNA PRIMASE"/>
    <property type="match status" value="1"/>
</dbReference>
<dbReference type="PIRSF" id="PIRSF002811">
    <property type="entry name" value="DnaG"/>
    <property type="match status" value="1"/>
</dbReference>
<dbReference type="InterPro" id="IPR050219">
    <property type="entry name" value="DnaG_primase"/>
</dbReference>
<dbReference type="InterPro" id="IPR030846">
    <property type="entry name" value="DnaG_bac"/>
</dbReference>
<dbReference type="SUPFAM" id="SSF57783">
    <property type="entry name" value="Zinc beta-ribbon"/>
    <property type="match status" value="1"/>
</dbReference>
<dbReference type="Proteomes" id="UP000244926">
    <property type="component" value="Chromosome I"/>
</dbReference>
<reference evidence="17" key="1">
    <citation type="submission" date="2017-11" db="EMBL/GenBank/DDBJ databases">
        <authorList>
            <person name="Seth-Smith MB H."/>
        </authorList>
    </citation>
    <scope>NUCLEOTIDE SEQUENCE [LARGE SCALE GENOMIC DNA]</scope>
</reference>
<dbReference type="InterPro" id="IPR013264">
    <property type="entry name" value="DNAG_N"/>
</dbReference>
<evidence type="ECO:0000256" key="6">
    <source>
        <dbReference type="ARBA" id="ARBA00022723"/>
    </source>
</evidence>
<dbReference type="GO" id="GO:0003677">
    <property type="term" value="F:DNA binding"/>
    <property type="evidence" value="ECO:0007669"/>
    <property type="project" value="UniProtKB-KW"/>
</dbReference>
<comment type="domain">
    <text evidence="12">Contains an N-terminal zinc-binding domain, a central core domain that contains the primase activity, and a C-terminal DnaB-binding domain.</text>
</comment>
<dbReference type="GO" id="GO:0005737">
    <property type="term" value="C:cytoplasm"/>
    <property type="evidence" value="ECO:0007669"/>
    <property type="project" value="TreeGrafter"/>
</dbReference>
<dbReference type="EMBL" id="LT993738">
    <property type="protein sequence ID" value="SPN74050.1"/>
    <property type="molecule type" value="Genomic_DNA"/>
</dbReference>
<keyword evidence="1 12" id="KW-0240">DNA-directed RNA polymerase</keyword>
<evidence type="ECO:0000313" key="17">
    <source>
        <dbReference type="Proteomes" id="UP000244926"/>
    </source>
</evidence>
<protein>
    <recommendedName>
        <fullName evidence="12 13">DNA primase</fullName>
        <ecNumber evidence="12">2.7.7.101</ecNumber>
    </recommendedName>
</protein>
<dbReference type="Pfam" id="PF08275">
    <property type="entry name" value="DNAG_N"/>
    <property type="match status" value="1"/>
</dbReference>
<evidence type="ECO:0000256" key="4">
    <source>
        <dbReference type="ARBA" id="ARBA00022695"/>
    </source>
</evidence>
<evidence type="ECO:0000256" key="1">
    <source>
        <dbReference type="ARBA" id="ARBA00022478"/>
    </source>
</evidence>
<keyword evidence="2 12" id="KW-0639">Primosome</keyword>
<dbReference type="CDD" id="cd03364">
    <property type="entry name" value="TOPRIM_DnaG_primases"/>
    <property type="match status" value="1"/>
</dbReference>
<evidence type="ECO:0000256" key="2">
    <source>
        <dbReference type="ARBA" id="ARBA00022515"/>
    </source>
</evidence>